<dbReference type="GO" id="GO:0005886">
    <property type="term" value="C:plasma membrane"/>
    <property type="evidence" value="ECO:0007669"/>
    <property type="project" value="UniProtKB-SubCell"/>
</dbReference>
<dbReference type="PANTHER" id="PTHR30472:SF1">
    <property type="entry name" value="FE(3+) DICITRATE TRANSPORT SYSTEM PERMEASE PROTEIN FECC-RELATED"/>
    <property type="match status" value="1"/>
</dbReference>
<comment type="subcellular location">
    <subcellularLocation>
        <location evidence="1">Cell membrane</location>
        <topology evidence="1">Multi-pass membrane protein</topology>
    </subcellularLocation>
</comment>
<proteinExistence type="inferred from homology"/>
<evidence type="ECO:0000256" key="1">
    <source>
        <dbReference type="ARBA" id="ARBA00004651"/>
    </source>
</evidence>
<dbReference type="GO" id="GO:0022857">
    <property type="term" value="F:transmembrane transporter activity"/>
    <property type="evidence" value="ECO:0007669"/>
    <property type="project" value="InterPro"/>
</dbReference>
<dbReference type="Proteomes" id="UP000664658">
    <property type="component" value="Unassembled WGS sequence"/>
</dbReference>
<gene>
    <name evidence="9" type="ORF">J2R62_13190</name>
</gene>
<keyword evidence="6 8" id="KW-1133">Transmembrane helix</keyword>
<accession>A0A8I2B5N4</accession>
<dbReference type="GO" id="GO:0033214">
    <property type="term" value="P:siderophore-iron import into cell"/>
    <property type="evidence" value="ECO:0007669"/>
    <property type="project" value="TreeGrafter"/>
</dbReference>
<evidence type="ECO:0000256" key="6">
    <source>
        <dbReference type="ARBA" id="ARBA00022989"/>
    </source>
</evidence>
<evidence type="ECO:0000256" key="2">
    <source>
        <dbReference type="ARBA" id="ARBA00007935"/>
    </source>
</evidence>
<comment type="caution">
    <text evidence="9">The sequence shown here is derived from an EMBL/GenBank/DDBJ whole genome shotgun (WGS) entry which is preliminary data.</text>
</comment>
<dbReference type="CDD" id="cd06550">
    <property type="entry name" value="TM_ABC_iron-siderophores_like"/>
    <property type="match status" value="1"/>
</dbReference>
<name>A0A8I2B5N4_PLESH</name>
<protein>
    <submittedName>
        <fullName evidence="9">Iron ABC transporter permease</fullName>
    </submittedName>
</protein>
<feature type="transmembrane region" description="Helical" evidence="8">
    <location>
        <begin position="119"/>
        <end position="143"/>
    </location>
</feature>
<feature type="transmembrane region" description="Helical" evidence="8">
    <location>
        <begin position="93"/>
        <end position="113"/>
    </location>
</feature>
<keyword evidence="3" id="KW-0813">Transport</keyword>
<dbReference type="SUPFAM" id="SSF81345">
    <property type="entry name" value="ABC transporter involved in vitamin B12 uptake, BtuC"/>
    <property type="match status" value="1"/>
</dbReference>
<dbReference type="EMBL" id="JAFNAA010000015">
    <property type="protein sequence ID" value="MBO1109150.1"/>
    <property type="molecule type" value="Genomic_DNA"/>
</dbReference>
<keyword evidence="7 8" id="KW-0472">Membrane</keyword>
<reference evidence="9" key="1">
    <citation type="submission" date="2021-03" db="EMBL/GenBank/DDBJ databases">
        <title>Plesiomonas shigelloides zfcc0051, isolated from zebrafish feces.</title>
        <authorList>
            <person name="Vanderhoek Z."/>
            <person name="Gaulke C."/>
        </authorList>
    </citation>
    <scope>NUCLEOTIDE SEQUENCE</scope>
    <source>
        <strain evidence="9">Zfcc0051</strain>
    </source>
</reference>
<evidence type="ECO:0000256" key="4">
    <source>
        <dbReference type="ARBA" id="ARBA00022475"/>
    </source>
</evidence>
<dbReference type="AlphaFoldDB" id="A0A8I2B5N4"/>
<dbReference type="FunFam" id="1.10.3470.10:FF:000001">
    <property type="entry name" value="Vitamin B12 ABC transporter permease BtuC"/>
    <property type="match status" value="1"/>
</dbReference>
<dbReference type="InterPro" id="IPR000522">
    <property type="entry name" value="ABC_transptr_permease_BtuC"/>
</dbReference>
<organism evidence="9 10">
    <name type="scientific">Plesiomonas shigelloides</name>
    <name type="common">Aeromonas shigelloides</name>
    <dbReference type="NCBI Taxonomy" id="703"/>
    <lineage>
        <taxon>Bacteria</taxon>
        <taxon>Pseudomonadati</taxon>
        <taxon>Pseudomonadota</taxon>
        <taxon>Gammaproteobacteria</taxon>
        <taxon>Enterobacterales</taxon>
        <taxon>Enterobacteriaceae</taxon>
        <taxon>Plesiomonas</taxon>
    </lineage>
</organism>
<feature type="transmembrane region" description="Helical" evidence="8">
    <location>
        <begin position="31"/>
        <end position="52"/>
    </location>
</feature>
<feature type="transmembrane region" description="Helical" evidence="8">
    <location>
        <begin position="222"/>
        <end position="242"/>
    </location>
</feature>
<evidence type="ECO:0000313" key="10">
    <source>
        <dbReference type="Proteomes" id="UP000664658"/>
    </source>
</evidence>
<evidence type="ECO:0000256" key="8">
    <source>
        <dbReference type="SAM" id="Phobius"/>
    </source>
</evidence>
<evidence type="ECO:0000256" key="3">
    <source>
        <dbReference type="ARBA" id="ARBA00022448"/>
    </source>
</evidence>
<dbReference type="PANTHER" id="PTHR30472">
    <property type="entry name" value="FERRIC ENTEROBACTIN TRANSPORT SYSTEM PERMEASE PROTEIN"/>
    <property type="match status" value="1"/>
</dbReference>
<dbReference type="RefSeq" id="WP_207542404.1">
    <property type="nucleotide sequence ID" value="NZ_JAFNAA010000015.1"/>
</dbReference>
<dbReference type="InterPro" id="IPR037294">
    <property type="entry name" value="ABC_BtuC-like"/>
</dbReference>
<evidence type="ECO:0000256" key="5">
    <source>
        <dbReference type="ARBA" id="ARBA00022692"/>
    </source>
</evidence>
<comment type="similarity">
    <text evidence="2">Belongs to the binding-protein-dependent transport system permease family. FecCD subfamily.</text>
</comment>
<keyword evidence="4" id="KW-1003">Cell membrane</keyword>
<evidence type="ECO:0000256" key="7">
    <source>
        <dbReference type="ARBA" id="ARBA00023136"/>
    </source>
</evidence>
<feature type="transmembrane region" description="Helical" evidence="8">
    <location>
        <begin position="338"/>
        <end position="357"/>
    </location>
</feature>
<feature type="transmembrane region" description="Helical" evidence="8">
    <location>
        <begin position="178"/>
        <end position="201"/>
    </location>
</feature>
<feature type="transmembrane region" description="Helical" evidence="8">
    <location>
        <begin position="150"/>
        <end position="172"/>
    </location>
</feature>
<dbReference type="Pfam" id="PF01032">
    <property type="entry name" value="FecCD"/>
    <property type="match status" value="1"/>
</dbReference>
<sequence>MSSQTITSTRGANPASQFYSSLPNSFRNKSVLLLVLTALLGMLFVASLRFGYTALADVPLWSLLQKLWSDDAVSDPQMQNLLSVIRDLRLPRAVIAAAVGACLGMAGVLTQGITRNGLASPGVLGITAGAGFCIVVAYTLFGISAPEQMMWFSFLGSLGSAALIFLLAGASATVSGPLGLTLAGIALSALLSSWSSGLLVLNEAAQSELMLWLTGNIEGRKLAHALPLLPFALAGALVALGLSRSLNTLALGEETAQGLGINLGRLRLGALIAVVLLTGSAVAMAGPVGFIGLIVPHVCRALLGIDYRWLLPASGLTGASLLTAADISARFLFFPSEVPVGLAMAVLGAPFFIYLACRRRGTVL</sequence>
<feature type="transmembrane region" description="Helical" evidence="8">
    <location>
        <begin position="268"/>
        <end position="295"/>
    </location>
</feature>
<keyword evidence="5 8" id="KW-0812">Transmembrane</keyword>
<evidence type="ECO:0000313" key="9">
    <source>
        <dbReference type="EMBL" id="MBO1109150.1"/>
    </source>
</evidence>
<dbReference type="Gene3D" id="1.10.3470.10">
    <property type="entry name" value="ABC transporter involved in vitamin B12 uptake, BtuC"/>
    <property type="match status" value="1"/>
</dbReference>
<feature type="transmembrane region" description="Helical" evidence="8">
    <location>
        <begin position="307"/>
        <end position="332"/>
    </location>
</feature>